<dbReference type="Proteomes" id="UP001056120">
    <property type="component" value="Linkage Group LG08"/>
</dbReference>
<protein>
    <submittedName>
        <fullName evidence="1">Uncharacterized protein</fullName>
    </submittedName>
</protein>
<sequence>MHLKAIWQYIYFGISFSKVAMDRRSTYSQTLGCLPETNKRKSFFLVTTVFTTPFTLCVIFVFSNQSVLGYARRN</sequence>
<accession>A0ACB9IDZ8</accession>
<proteinExistence type="predicted"/>
<gene>
    <name evidence="1" type="ORF">L1987_22118</name>
</gene>
<reference evidence="1 2" key="2">
    <citation type="journal article" date="2022" name="Mol. Ecol. Resour.">
        <title>The genomes of chicory, endive, great burdock and yacon provide insights into Asteraceae paleo-polyploidization history and plant inulin production.</title>
        <authorList>
            <person name="Fan W."/>
            <person name="Wang S."/>
            <person name="Wang H."/>
            <person name="Wang A."/>
            <person name="Jiang F."/>
            <person name="Liu H."/>
            <person name="Zhao H."/>
            <person name="Xu D."/>
            <person name="Zhang Y."/>
        </authorList>
    </citation>
    <scope>NUCLEOTIDE SEQUENCE [LARGE SCALE GENOMIC DNA]</scope>
    <source>
        <strain evidence="2">cv. Yunnan</strain>
        <tissue evidence="1">Leaves</tissue>
    </source>
</reference>
<keyword evidence="2" id="KW-1185">Reference proteome</keyword>
<evidence type="ECO:0000313" key="2">
    <source>
        <dbReference type="Proteomes" id="UP001056120"/>
    </source>
</evidence>
<evidence type="ECO:0000313" key="1">
    <source>
        <dbReference type="EMBL" id="KAI3806220.1"/>
    </source>
</evidence>
<dbReference type="EMBL" id="CM042025">
    <property type="protein sequence ID" value="KAI3806220.1"/>
    <property type="molecule type" value="Genomic_DNA"/>
</dbReference>
<organism evidence="1 2">
    <name type="scientific">Smallanthus sonchifolius</name>
    <dbReference type="NCBI Taxonomy" id="185202"/>
    <lineage>
        <taxon>Eukaryota</taxon>
        <taxon>Viridiplantae</taxon>
        <taxon>Streptophyta</taxon>
        <taxon>Embryophyta</taxon>
        <taxon>Tracheophyta</taxon>
        <taxon>Spermatophyta</taxon>
        <taxon>Magnoliopsida</taxon>
        <taxon>eudicotyledons</taxon>
        <taxon>Gunneridae</taxon>
        <taxon>Pentapetalae</taxon>
        <taxon>asterids</taxon>
        <taxon>campanulids</taxon>
        <taxon>Asterales</taxon>
        <taxon>Asteraceae</taxon>
        <taxon>Asteroideae</taxon>
        <taxon>Heliantheae alliance</taxon>
        <taxon>Millerieae</taxon>
        <taxon>Smallanthus</taxon>
    </lineage>
</organism>
<reference evidence="2" key="1">
    <citation type="journal article" date="2022" name="Mol. Ecol. Resour.">
        <title>The genomes of chicory, endive, great burdock and yacon provide insights into Asteraceae palaeo-polyploidization history and plant inulin production.</title>
        <authorList>
            <person name="Fan W."/>
            <person name="Wang S."/>
            <person name="Wang H."/>
            <person name="Wang A."/>
            <person name="Jiang F."/>
            <person name="Liu H."/>
            <person name="Zhao H."/>
            <person name="Xu D."/>
            <person name="Zhang Y."/>
        </authorList>
    </citation>
    <scope>NUCLEOTIDE SEQUENCE [LARGE SCALE GENOMIC DNA]</scope>
    <source>
        <strain evidence="2">cv. Yunnan</strain>
    </source>
</reference>
<name>A0ACB9IDZ8_9ASTR</name>
<comment type="caution">
    <text evidence="1">The sequence shown here is derived from an EMBL/GenBank/DDBJ whole genome shotgun (WGS) entry which is preliminary data.</text>
</comment>